<gene>
    <name evidence="1" type="ORF">NSA23_13600</name>
</gene>
<comment type="caution">
    <text evidence="1">The sequence shown here is derived from an EMBL/GenBank/DDBJ whole genome shotgun (WGS) entry which is preliminary data.</text>
</comment>
<reference evidence="1" key="1">
    <citation type="submission" date="2022-07" db="EMBL/GenBank/DDBJ databases">
        <title>Enhanced cultured diversity of the mouse gut microbiota enables custom-made synthetic communities.</title>
        <authorList>
            <person name="Afrizal A."/>
        </authorList>
    </citation>
    <scope>NUCLEOTIDE SEQUENCE</scope>
    <source>
        <strain evidence="1">DSM 29482</strain>
    </source>
</reference>
<dbReference type="RefSeq" id="WP_257490621.1">
    <property type="nucleotide sequence ID" value="NZ_JANJZL010000012.1"/>
</dbReference>
<accession>A0A9X2MK88</accession>
<organism evidence="1 2">
    <name type="scientific">Anaerosalibacter massiliensis</name>
    <dbReference type="NCBI Taxonomy" id="1347392"/>
    <lineage>
        <taxon>Bacteria</taxon>
        <taxon>Bacillati</taxon>
        <taxon>Bacillota</taxon>
        <taxon>Tissierellia</taxon>
        <taxon>Tissierellales</taxon>
        <taxon>Sporanaerobacteraceae</taxon>
        <taxon>Anaerosalibacter</taxon>
    </lineage>
</organism>
<sequence length="191" mass="22714">MKFDNRRIEDLIYEEEYVESLRYIECTFYNCQFLDTKMKNCNFDNCQFINCTFRNLQFEVCRFLNCAFTECNLIGINWAEIQGRSAIFFPAKFMKECVIKYNNFMDMQLISFDFSGSTIHDTYFQECDLTKANFKNVNFSNSLFQNCDLKEADFREAHNYSIDISSNNIKRAKFSYPDVVNLLSTLDIKIE</sequence>
<proteinExistence type="predicted"/>
<keyword evidence="2" id="KW-1185">Reference proteome</keyword>
<dbReference type="Pfam" id="PF13576">
    <property type="entry name" value="Pentapeptide_3"/>
    <property type="match status" value="1"/>
</dbReference>
<dbReference type="Proteomes" id="UP001142078">
    <property type="component" value="Unassembled WGS sequence"/>
</dbReference>
<dbReference type="PANTHER" id="PTHR42999:SF1">
    <property type="entry name" value="PENTAPEPTIDE REPEAT-CONTAINING PROTEIN"/>
    <property type="match status" value="1"/>
</dbReference>
<evidence type="ECO:0000313" key="2">
    <source>
        <dbReference type="Proteomes" id="UP001142078"/>
    </source>
</evidence>
<dbReference type="Gene3D" id="2.160.20.80">
    <property type="entry name" value="E3 ubiquitin-protein ligase SopA"/>
    <property type="match status" value="1"/>
</dbReference>
<dbReference type="Pfam" id="PF13599">
    <property type="entry name" value="Pentapeptide_4"/>
    <property type="match status" value="1"/>
</dbReference>
<evidence type="ECO:0000313" key="1">
    <source>
        <dbReference type="EMBL" id="MCR2045139.1"/>
    </source>
</evidence>
<dbReference type="InterPro" id="IPR052949">
    <property type="entry name" value="PA_immunity-related"/>
</dbReference>
<protein>
    <submittedName>
        <fullName evidence="1">Pentapeptide repeat-containing protein</fullName>
    </submittedName>
</protein>
<dbReference type="PANTHER" id="PTHR42999">
    <property type="entry name" value="ANTIBIOTIC RESISTANCE PROTEIN MCBG"/>
    <property type="match status" value="1"/>
</dbReference>
<name>A0A9X2MK88_9FIRM</name>
<dbReference type="InterPro" id="IPR001646">
    <property type="entry name" value="5peptide_repeat"/>
</dbReference>
<dbReference type="EMBL" id="JANJZL010000012">
    <property type="protein sequence ID" value="MCR2045139.1"/>
    <property type="molecule type" value="Genomic_DNA"/>
</dbReference>
<dbReference type="SUPFAM" id="SSF141571">
    <property type="entry name" value="Pentapeptide repeat-like"/>
    <property type="match status" value="1"/>
</dbReference>
<dbReference type="AlphaFoldDB" id="A0A9X2MK88"/>